<dbReference type="Proteomes" id="UP001529510">
    <property type="component" value="Unassembled WGS sequence"/>
</dbReference>
<comment type="caution">
    <text evidence="1">The sequence shown here is derived from an EMBL/GenBank/DDBJ whole genome shotgun (WGS) entry which is preliminary data.</text>
</comment>
<feature type="non-terminal residue" evidence="1">
    <location>
        <position position="1"/>
    </location>
</feature>
<dbReference type="PANTHER" id="PTHR17609:SF3">
    <property type="entry name" value="SAP DOMAIN-CONTAINING PROTEIN"/>
    <property type="match status" value="1"/>
</dbReference>
<accession>A0ABD0MHN1</accession>
<proteinExistence type="predicted"/>
<sequence>IGLVPELCGWINSQTAEQLFSDMSKSSYFMNCLSPESHIFLMRNILHHRNERLNQQALEDFRKVHP</sequence>
<name>A0ABD0MHN1_CIRMR</name>
<evidence type="ECO:0000313" key="2">
    <source>
        <dbReference type="Proteomes" id="UP001529510"/>
    </source>
</evidence>
<protein>
    <submittedName>
        <fullName evidence="1">Uncharacterized protein</fullName>
    </submittedName>
</protein>
<dbReference type="EMBL" id="JAMKFB020000704">
    <property type="protein sequence ID" value="KAL0148419.1"/>
    <property type="molecule type" value="Genomic_DNA"/>
</dbReference>
<dbReference type="InterPro" id="IPR039598">
    <property type="entry name" value="HMGXB3"/>
</dbReference>
<gene>
    <name evidence="1" type="ORF">M9458_056229</name>
</gene>
<evidence type="ECO:0000313" key="1">
    <source>
        <dbReference type="EMBL" id="KAL0148419.1"/>
    </source>
</evidence>
<keyword evidence="2" id="KW-1185">Reference proteome</keyword>
<organism evidence="1 2">
    <name type="scientific">Cirrhinus mrigala</name>
    <name type="common">Mrigala</name>
    <dbReference type="NCBI Taxonomy" id="683832"/>
    <lineage>
        <taxon>Eukaryota</taxon>
        <taxon>Metazoa</taxon>
        <taxon>Chordata</taxon>
        <taxon>Craniata</taxon>
        <taxon>Vertebrata</taxon>
        <taxon>Euteleostomi</taxon>
        <taxon>Actinopterygii</taxon>
        <taxon>Neopterygii</taxon>
        <taxon>Teleostei</taxon>
        <taxon>Ostariophysi</taxon>
        <taxon>Cypriniformes</taxon>
        <taxon>Cyprinidae</taxon>
        <taxon>Labeoninae</taxon>
        <taxon>Labeonini</taxon>
        <taxon>Cirrhinus</taxon>
    </lineage>
</organism>
<reference evidence="1 2" key="1">
    <citation type="submission" date="2024-05" db="EMBL/GenBank/DDBJ databases">
        <title>Genome sequencing and assembly of Indian major carp, Cirrhinus mrigala (Hamilton, 1822).</title>
        <authorList>
            <person name="Mohindra V."/>
            <person name="Chowdhury L.M."/>
            <person name="Lal K."/>
            <person name="Jena J.K."/>
        </authorList>
    </citation>
    <scope>NUCLEOTIDE SEQUENCE [LARGE SCALE GENOMIC DNA]</scope>
    <source>
        <strain evidence="1">CM1030</strain>
        <tissue evidence="1">Blood</tissue>
    </source>
</reference>
<dbReference type="PANTHER" id="PTHR17609">
    <property type="entry name" value="HMG DOMAIN-CONTAINING PROTEIN 3"/>
    <property type="match status" value="1"/>
</dbReference>
<dbReference type="AlphaFoldDB" id="A0ABD0MHN1"/>